<evidence type="ECO:0000313" key="2">
    <source>
        <dbReference type="Proteomes" id="UP000436692"/>
    </source>
</evidence>
<dbReference type="EMBL" id="WPHM01000012">
    <property type="protein sequence ID" value="MUZ59748.1"/>
    <property type="molecule type" value="Genomic_DNA"/>
</dbReference>
<comment type="caution">
    <text evidence="1">The sequence shown here is derived from an EMBL/GenBank/DDBJ whole genome shotgun (WGS) entry which is preliminary data.</text>
</comment>
<gene>
    <name evidence="1" type="ORF">GOZ95_20105</name>
</gene>
<protein>
    <submittedName>
        <fullName evidence="1">Uncharacterized protein</fullName>
    </submittedName>
</protein>
<dbReference type="Proteomes" id="UP000436692">
    <property type="component" value="Unassembled WGS sequence"/>
</dbReference>
<proteinExistence type="predicted"/>
<sequence>MASNAAGLVPSGADLVSDAPDIGALVCGIFPGSSPSAFRASKAPRRTTLDKGCCNDIKYQNKSDNDKGLVIRPNECSKERLAVSRPVILPKIPAGRFSFGTKMPWRRMKNQTNGARSVIGWQPSDDSIPSTILTLISVVCRLCHIGKRQSLPCHNIDKTNRLELLHLRAALRNDG</sequence>
<evidence type="ECO:0000313" key="1">
    <source>
        <dbReference type="EMBL" id="MUZ59748.1"/>
    </source>
</evidence>
<name>A0AAE4WH40_AGRVI</name>
<organism evidence="1 2">
    <name type="scientific">Agrobacterium vitis</name>
    <name type="common">Rhizobium vitis</name>
    <dbReference type="NCBI Taxonomy" id="373"/>
    <lineage>
        <taxon>Bacteria</taxon>
        <taxon>Pseudomonadati</taxon>
        <taxon>Pseudomonadota</taxon>
        <taxon>Alphaproteobacteria</taxon>
        <taxon>Hyphomicrobiales</taxon>
        <taxon>Rhizobiaceae</taxon>
        <taxon>Rhizobium/Agrobacterium group</taxon>
        <taxon>Agrobacterium</taxon>
    </lineage>
</organism>
<dbReference type="RefSeq" id="WP_156550688.1">
    <property type="nucleotide sequence ID" value="NZ_CP191410.1"/>
</dbReference>
<reference evidence="1 2" key="1">
    <citation type="submission" date="2019-12" db="EMBL/GenBank/DDBJ databases">
        <title>Whole-genome sequencing of Allorhizobium vitis.</title>
        <authorList>
            <person name="Gan H.M."/>
            <person name="Szegedi E."/>
            <person name="Burr T."/>
            <person name="Savka M.A."/>
        </authorList>
    </citation>
    <scope>NUCLEOTIDE SEQUENCE [LARGE SCALE GENOMIC DNA]</scope>
    <source>
        <strain evidence="1 2">CG989</strain>
    </source>
</reference>
<accession>A0AAE4WH40</accession>
<dbReference type="AlphaFoldDB" id="A0AAE4WH40"/>